<feature type="compositionally biased region" description="Polar residues" evidence="8">
    <location>
        <begin position="209"/>
        <end position="219"/>
    </location>
</feature>
<dbReference type="InterPro" id="IPR044822">
    <property type="entry name" value="Myb_DNA-bind_4"/>
</dbReference>
<dbReference type="Proteomes" id="UP000241394">
    <property type="component" value="Chromosome LG20"/>
</dbReference>
<comment type="caution">
    <text evidence="10">The sequence shown here is derived from an EMBL/GenBank/DDBJ whole genome shotgun (WGS) entry which is preliminary data.</text>
</comment>
<dbReference type="OrthoDB" id="1919525at2759"/>
<dbReference type="SMR" id="A0A2R6Q3E7"/>
<dbReference type="OMA" id="IERQDVW"/>
<dbReference type="STRING" id="1590841.A0A2R6Q3E7"/>
<dbReference type="EMBL" id="NKQK01000020">
    <property type="protein sequence ID" value="PSS01392.1"/>
    <property type="molecule type" value="Genomic_DNA"/>
</dbReference>
<dbReference type="InParanoid" id="A0A2R6Q3E7"/>
<dbReference type="AlphaFoldDB" id="A0A2R6Q3E7"/>
<accession>A0A2R6Q3E7</accession>
<dbReference type="Gramene" id="PSS01392">
    <property type="protein sequence ID" value="PSS01392"/>
    <property type="gene ID" value="CEY00_Acc22749"/>
</dbReference>
<dbReference type="PANTHER" id="PTHR21654">
    <property type="entry name" value="FI21293P1"/>
    <property type="match status" value="1"/>
</dbReference>
<feature type="coiled-coil region" evidence="7">
    <location>
        <begin position="277"/>
        <end position="313"/>
    </location>
</feature>
<keyword evidence="4" id="KW-0238">DNA-binding</keyword>
<dbReference type="CDD" id="cd12203">
    <property type="entry name" value="GT1"/>
    <property type="match status" value="2"/>
</dbReference>
<dbReference type="PROSITE" id="PS50090">
    <property type="entry name" value="MYB_LIKE"/>
    <property type="match status" value="2"/>
</dbReference>
<protein>
    <submittedName>
        <fullName evidence="10">Trihelix transcription factor PTL like</fullName>
    </submittedName>
</protein>
<proteinExistence type="predicted"/>
<dbReference type="PANTHER" id="PTHR21654:SF60">
    <property type="entry name" value="TRIHELIX TRANSCRIPTION FACTOR PTL"/>
    <property type="match status" value="1"/>
</dbReference>
<reference evidence="11" key="2">
    <citation type="journal article" date="2018" name="BMC Genomics">
        <title>A manually annotated Actinidia chinensis var. chinensis (kiwifruit) genome highlights the challenges associated with draft genomes and gene prediction in plants.</title>
        <authorList>
            <person name="Pilkington S.M."/>
            <person name="Crowhurst R."/>
            <person name="Hilario E."/>
            <person name="Nardozza S."/>
            <person name="Fraser L."/>
            <person name="Peng Y."/>
            <person name="Gunaseelan K."/>
            <person name="Simpson R."/>
            <person name="Tahir J."/>
            <person name="Deroles S.C."/>
            <person name="Templeton K."/>
            <person name="Luo Z."/>
            <person name="Davy M."/>
            <person name="Cheng C."/>
            <person name="McNeilage M."/>
            <person name="Scaglione D."/>
            <person name="Liu Y."/>
            <person name="Zhang Q."/>
            <person name="Datson P."/>
            <person name="De Silva N."/>
            <person name="Gardiner S.E."/>
            <person name="Bassett H."/>
            <person name="Chagne D."/>
            <person name="McCallum J."/>
            <person name="Dzierzon H."/>
            <person name="Deng C."/>
            <person name="Wang Y.Y."/>
            <person name="Barron L."/>
            <person name="Manako K."/>
            <person name="Bowen J."/>
            <person name="Foster T.M."/>
            <person name="Erridge Z.A."/>
            <person name="Tiffin H."/>
            <person name="Waite C.N."/>
            <person name="Davies K.M."/>
            <person name="Grierson E.P."/>
            <person name="Laing W.A."/>
            <person name="Kirk R."/>
            <person name="Chen X."/>
            <person name="Wood M."/>
            <person name="Montefiori M."/>
            <person name="Brummell D.A."/>
            <person name="Schwinn K.E."/>
            <person name="Catanach A."/>
            <person name="Fullerton C."/>
            <person name="Li D."/>
            <person name="Meiyalaghan S."/>
            <person name="Nieuwenhuizen N."/>
            <person name="Read N."/>
            <person name="Prakash R."/>
            <person name="Hunter D."/>
            <person name="Zhang H."/>
            <person name="McKenzie M."/>
            <person name="Knabel M."/>
            <person name="Harris A."/>
            <person name="Allan A.C."/>
            <person name="Gleave A."/>
            <person name="Chen A."/>
            <person name="Janssen B.J."/>
            <person name="Plunkett B."/>
            <person name="Ampomah-Dwamena C."/>
            <person name="Voogd C."/>
            <person name="Leif D."/>
            <person name="Lafferty D."/>
            <person name="Souleyre E.J.F."/>
            <person name="Varkonyi-Gasic E."/>
            <person name="Gambi F."/>
            <person name="Hanley J."/>
            <person name="Yao J.L."/>
            <person name="Cheung J."/>
            <person name="David K.M."/>
            <person name="Warren B."/>
            <person name="Marsh K."/>
            <person name="Snowden K.C."/>
            <person name="Lin-Wang K."/>
            <person name="Brian L."/>
            <person name="Martinez-Sanchez M."/>
            <person name="Wang M."/>
            <person name="Ileperuma N."/>
            <person name="Macnee N."/>
            <person name="Campin R."/>
            <person name="McAtee P."/>
            <person name="Drummond R.S.M."/>
            <person name="Espley R.V."/>
            <person name="Ireland H.S."/>
            <person name="Wu R."/>
            <person name="Atkinson R.G."/>
            <person name="Karunairetnam S."/>
            <person name="Bulley S."/>
            <person name="Chunkath S."/>
            <person name="Hanley Z."/>
            <person name="Storey R."/>
            <person name="Thrimawithana A.H."/>
            <person name="Thomson S."/>
            <person name="David C."/>
            <person name="Testolin R."/>
            <person name="Huang H."/>
            <person name="Hellens R.P."/>
            <person name="Schaffer R.J."/>
        </authorList>
    </citation>
    <scope>NUCLEOTIDE SEQUENCE [LARGE SCALE GENOMIC DNA]</scope>
    <source>
        <strain evidence="11">cv. Red5</strain>
    </source>
</reference>
<dbReference type="FunCoup" id="A0A2R6Q3E7">
    <property type="interactions" value="21"/>
</dbReference>
<evidence type="ECO:0000256" key="4">
    <source>
        <dbReference type="ARBA" id="ARBA00023125"/>
    </source>
</evidence>
<evidence type="ECO:0000256" key="7">
    <source>
        <dbReference type="SAM" id="Coils"/>
    </source>
</evidence>
<evidence type="ECO:0000256" key="3">
    <source>
        <dbReference type="ARBA" id="ARBA00023015"/>
    </source>
</evidence>
<dbReference type="GO" id="GO:0006355">
    <property type="term" value="P:regulation of DNA-templated transcription"/>
    <property type="evidence" value="ECO:0007669"/>
    <property type="project" value="UniProtKB-ARBA"/>
</dbReference>
<feature type="compositionally biased region" description="Gly residues" evidence="8">
    <location>
        <begin position="82"/>
        <end position="95"/>
    </location>
</feature>
<dbReference type="GO" id="GO:0003677">
    <property type="term" value="F:DNA binding"/>
    <property type="evidence" value="ECO:0007669"/>
    <property type="project" value="UniProtKB-KW"/>
</dbReference>
<feature type="region of interest" description="Disordered" evidence="8">
    <location>
        <begin position="209"/>
        <end position="256"/>
    </location>
</feature>
<dbReference type="FunFam" id="1.10.10.60:FF:000342">
    <property type="entry name" value="trihelix transcription factor PTL-like"/>
    <property type="match status" value="1"/>
</dbReference>
<dbReference type="SMART" id="SM00717">
    <property type="entry name" value="SANT"/>
    <property type="match status" value="2"/>
</dbReference>
<keyword evidence="3" id="KW-0805">Transcription regulation</keyword>
<evidence type="ECO:0000256" key="8">
    <source>
        <dbReference type="SAM" id="MobiDB-lite"/>
    </source>
</evidence>
<organism evidence="10 11">
    <name type="scientific">Actinidia chinensis var. chinensis</name>
    <name type="common">Chinese soft-hair kiwi</name>
    <dbReference type="NCBI Taxonomy" id="1590841"/>
    <lineage>
        <taxon>Eukaryota</taxon>
        <taxon>Viridiplantae</taxon>
        <taxon>Streptophyta</taxon>
        <taxon>Embryophyta</taxon>
        <taxon>Tracheophyta</taxon>
        <taxon>Spermatophyta</taxon>
        <taxon>Magnoliopsida</taxon>
        <taxon>eudicotyledons</taxon>
        <taxon>Gunneridae</taxon>
        <taxon>Pentapetalae</taxon>
        <taxon>asterids</taxon>
        <taxon>Ericales</taxon>
        <taxon>Actinidiaceae</taxon>
        <taxon>Actinidia</taxon>
    </lineage>
</organism>
<dbReference type="Pfam" id="PF13837">
    <property type="entry name" value="Myb_DNA-bind_4"/>
    <property type="match status" value="2"/>
</dbReference>
<keyword evidence="7" id="KW-0175">Coiled coil</keyword>
<evidence type="ECO:0000256" key="1">
    <source>
        <dbReference type="ARBA" id="ARBA00004123"/>
    </source>
</evidence>
<evidence type="ECO:0000313" key="11">
    <source>
        <dbReference type="Proteomes" id="UP000241394"/>
    </source>
</evidence>
<keyword evidence="2" id="KW-0677">Repeat</keyword>
<reference evidence="10 11" key="1">
    <citation type="submission" date="2017-07" db="EMBL/GenBank/DDBJ databases">
        <title>An improved, manually edited Actinidia chinensis var. chinensis (kiwifruit) genome highlights the challenges associated with draft genomes and gene prediction in plants.</title>
        <authorList>
            <person name="Pilkington S."/>
            <person name="Crowhurst R."/>
            <person name="Hilario E."/>
            <person name="Nardozza S."/>
            <person name="Fraser L."/>
            <person name="Peng Y."/>
            <person name="Gunaseelan K."/>
            <person name="Simpson R."/>
            <person name="Tahir J."/>
            <person name="Deroles S."/>
            <person name="Templeton K."/>
            <person name="Luo Z."/>
            <person name="Davy M."/>
            <person name="Cheng C."/>
            <person name="Mcneilage M."/>
            <person name="Scaglione D."/>
            <person name="Liu Y."/>
            <person name="Zhang Q."/>
            <person name="Datson P."/>
            <person name="De Silva N."/>
            <person name="Gardiner S."/>
            <person name="Bassett H."/>
            <person name="Chagne D."/>
            <person name="Mccallum J."/>
            <person name="Dzierzon H."/>
            <person name="Deng C."/>
            <person name="Wang Y.-Y."/>
            <person name="Barron N."/>
            <person name="Manako K."/>
            <person name="Bowen J."/>
            <person name="Foster T."/>
            <person name="Erridge Z."/>
            <person name="Tiffin H."/>
            <person name="Waite C."/>
            <person name="Davies K."/>
            <person name="Grierson E."/>
            <person name="Laing W."/>
            <person name="Kirk R."/>
            <person name="Chen X."/>
            <person name="Wood M."/>
            <person name="Montefiori M."/>
            <person name="Brummell D."/>
            <person name="Schwinn K."/>
            <person name="Catanach A."/>
            <person name="Fullerton C."/>
            <person name="Li D."/>
            <person name="Meiyalaghan S."/>
            <person name="Nieuwenhuizen N."/>
            <person name="Read N."/>
            <person name="Prakash R."/>
            <person name="Hunter D."/>
            <person name="Zhang H."/>
            <person name="Mckenzie M."/>
            <person name="Knabel M."/>
            <person name="Harris A."/>
            <person name="Allan A."/>
            <person name="Chen A."/>
            <person name="Janssen B."/>
            <person name="Plunkett B."/>
            <person name="Dwamena C."/>
            <person name="Voogd C."/>
            <person name="Leif D."/>
            <person name="Lafferty D."/>
            <person name="Souleyre E."/>
            <person name="Varkonyi-Gasic E."/>
            <person name="Gambi F."/>
            <person name="Hanley J."/>
            <person name="Yao J.-L."/>
            <person name="Cheung J."/>
            <person name="David K."/>
            <person name="Warren B."/>
            <person name="Marsh K."/>
            <person name="Snowden K."/>
            <person name="Lin-Wang K."/>
            <person name="Brian L."/>
            <person name="Martinez-Sanchez M."/>
            <person name="Wang M."/>
            <person name="Ileperuma N."/>
            <person name="Macnee N."/>
            <person name="Campin R."/>
            <person name="Mcatee P."/>
            <person name="Drummond R."/>
            <person name="Espley R."/>
            <person name="Ireland H."/>
            <person name="Wu R."/>
            <person name="Atkinson R."/>
            <person name="Karunairetnam S."/>
            <person name="Bulley S."/>
            <person name="Chunkath S."/>
            <person name="Hanley Z."/>
            <person name="Storey R."/>
            <person name="Thrimawithana A."/>
            <person name="Thomson S."/>
            <person name="David C."/>
            <person name="Testolin R."/>
        </authorList>
    </citation>
    <scope>NUCLEOTIDE SEQUENCE [LARGE SCALE GENOMIC DNA]</scope>
    <source>
        <strain evidence="11">cv. Red5</strain>
        <tissue evidence="10">Young leaf</tissue>
    </source>
</reference>
<evidence type="ECO:0000256" key="2">
    <source>
        <dbReference type="ARBA" id="ARBA00022737"/>
    </source>
</evidence>
<evidence type="ECO:0000256" key="5">
    <source>
        <dbReference type="ARBA" id="ARBA00023163"/>
    </source>
</evidence>
<dbReference type="FunFam" id="1.10.10.60:FF:000061">
    <property type="entry name" value="Trihelix transcription factor GT-2"/>
    <property type="match status" value="1"/>
</dbReference>
<keyword evidence="5" id="KW-0804">Transcription</keyword>
<dbReference type="GO" id="GO:0005634">
    <property type="term" value="C:nucleus"/>
    <property type="evidence" value="ECO:0007669"/>
    <property type="project" value="UniProtKB-SubCell"/>
</dbReference>
<gene>
    <name evidence="10" type="ORF">CEY00_Acc22749</name>
</gene>
<sequence length="505" mass="57753">MENQYGIADLRQYMNGRPNFPAIGPPGDLFSGHRNLNPYEMVMAGAGADVAPRGLVHYEFRSDGASVGAAASSGSLNNGLEAEGGGGGGGDGGTGRWPRQETLTLLEIRSRLDCKFKEANQKGPLWDEVSRIMCDEHGYQRSGKKCREKFENLYKYYKKTKEGKAGRQDGKHYRFFRQLEALYGDSNQHQASASETPLIGNNFQFHNSSNSYAQRSNPECFQGPKLSDNSLSLSHSSEFDTSSSDDHDDTVKKKGRGRRSWKSKIRDFIDLQMTKLMEKQEEWLEKMIKTLEKKEQEREIREEEWRKREAERVEREHKFWASERAWIEARDAALFEALHKLTEKDQGMKDSEPQRIENGSEIISNAWRGESWLESEITKLIELRTSMETRFEQSRGSEEVLWEEIGAKMGCLGYERSGLMCKDKWERINNYLRNKKRKENSVRGSNCYFENNESAVGYNHGGGAAYCEIMNEQRPSESCFRFLGGGDGDNMWESYGLKLSKGENH</sequence>
<keyword evidence="6" id="KW-0539">Nucleus</keyword>
<comment type="subcellular location">
    <subcellularLocation>
        <location evidence="1">Nucleus</location>
    </subcellularLocation>
</comment>
<dbReference type="Gene3D" id="1.10.10.60">
    <property type="entry name" value="Homeodomain-like"/>
    <property type="match status" value="2"/>
</dbReference>
<keyword evidence="11" id="KW-1185">Reference proteome</keyword>
<dbReference type="InterPro" id="IPR001005">
    <property type="entry name" value="SANT/Myb"/>
</dbReference>
<evidence type="ECO:0000256" key="6">
    <source>
        <dbReference type="ARBA" id="ARBA00023242"/>
    </source>
</evidence>
<evidence type="ECO:0000259" key="9">
    <source>
        <dbReference type="PROSITE" id="PS50090"/>
    </source>
</evidence>
<feature type="domain" description="Myb-like" evidence="9">
    <location>
        <begin position="95"/>
        <end position="154"/>
    </location>
</feature>
<feature type="domain" description="Myb-like" evidence="9">
    <location>
        <begin position="371"/>
        <end position="429"/>
    </location>
</feature>
<feature type="region of interest" description="Disordered" evidence="8">
    <location>
        <begin position="76"/>
        <end position="98"/>
    </location>
</feature>
<feature type="compositionally biased region" description="Low complexity" evidence="8">
    <location>
        <begin position="226"/>
        <end position="242"/>
    </location>
</feature>
<evidence type="ECO:0000313" key="10">
    <source>
        <dbReference type="EMBL" id="PSS01392.1"/>
    </source>
</evidence>
<name>A0A2R6Q3E7_ACTCC</name>